<sequence>MPYKIITYETTEQLMHPDSTFSPYRDAIHITATNSLKQGIVNNDDDFCNWIGTEVYSFSELSQMIGDGWFSPSTELHQYTQLSRVLHEYAEEQKVRHHAMHGAIDKNQETVLSTMRFLRESGITSNELTGLIDGSEEEVTFYHAVHDMEQLKVFEKFDDWCRRFVEQAPAEFEKALVELVHRRKLGEIAQWTEEDKTEAADLVGRLFRGRGVLVLHGFYFLMPIQKLLFDRLSEDVEVVHVVNHVEGYTRGFEPVEKFLEMDDVPRLKALQHSYPINVHAKKFLDVLNGTFDEELEGDIYRYTNLYQFRKDVSDEDHVLVSPRAGKLKGYMEDPENPRDLQLSRYPFGRFLLDVHRLNVGRYDSTEGEYKNDDAMTTDLLQRIFNSGFLLVGGESAARYLTALKRLSPVFHDKKTFEEWFDTLRSIKGRRDILKKEFGNDEFTIAGHVGPGLMDHLLYDRPFEVAGHLSVQDEEIDGIIEGLTAIKTLYQKLFEAERVDIQSYVEILDEHVRSEILPHIQKEADKQIVESVREALGDLKDSPLDIVQREDLLRGLNFFLGGSAHEDEYAAEMRDGHRTAGSPLVSPMLNSDGLQFDMNRNIHFCLMDQKSFPYAQTLNLWPLKKESCNQLFDTNVNLRQLKMKKDLEFEIACYLFYILMCQAVHIKFSFVQELEQDKGLSPSYYLELMGLKERRPPERDMTGDDPRDERDEYAERRIDYPERVFHFLQHETYLICKKRALYSFLLNERPVFDSKFHGGFIFENLLHHGIKGSSRATDERFELISSAFPHLTMVEKNMLRLHHDAYWGTRNYNPYHVDVDDMSYVDSQERLAIFGEYEHRRGEKEHKFHAEPFDGVTIDPTPGKHCMYCPHQMICRESEVSTI</sequence>
<reference evidence="1 2" key="1">
    <citation type="submission" date="2023-12" db="EMBL/GenBank/DDBJ databases">
        <authorList>
            <person name="Easwaran N."/>
            <person name="Lazarus H.P.S."/>
        </authorList>
    </citation>
    <scope>NUCLEOTIDE SEQUENCE [LARGE SCALE GENOMIC DNA]</scope>
    <source>
        <strain evidence="1 2">VIT-2023</strain>
    </source>
</reference>
<evidence type="ECO:0000313" key="1">
    <source>
        <dbReference type="EMBL" id="MEI4463731.1"/>
    </source>
</evidence>
<organism evidence="1 2">
    <name type="scientific">Exiguobacterium indicum</name>
    <dbReference type="NCBI Taxonomy" id="296995"/>
    <lineage>
        <taxon>Bacteria</taxon>
        <taxon>Bacillati</taxon>
        <taxon>Bacillota</taxon>
        <taxon>Bacilli</taxon>
        <taxon>Bacillales</taxon>
        <taxon>Bacillales Family XII. Incertae Sedis</taxon>
        <taxon>Exiguobacterium</taxon>
    </lineage>
</organism>
<comment type="caution">
    <text evidence="1">The sequence shown here is derived from an EMBL/GenBank/DDBJ whole genome shotgun (WGS) entry which is preliminary data.</text>
</comment>
<dbReference type="Proteomes" id="UP001387110">
    <property type="component" value="Unassembled WGS sequence"/>
</dbReference>
<keyword evidence="2" id="KW-1185">Reference proteome</keyword>
<evidence type="ECO:0000313" key="2">
    <source>
        <dbReference type="Proteomes" id="UP001387110"/>
    </source>
</evidence>
<evidence type="ECO:0008006" key="3">
    <source>
        <dbReference type="Google" id="ProtNLM"/>
    </source>
</evidence>
<protein>
    <recommendedName>
        <fullName evidence="3">PD-(D/E)XK endonuclease-like domain-containing protein</fullName>
    </recommendedName>
</protein>
<dbReference type="EMBL" id="JBAWKY010000006">
    <property type="protein sequence ID" value="MEI4463731.1"/>
    <property type="molecule type" value="Genomic_DNA"/>
</dbReference>
<dbReference type="RefSeq" id="WP_336449596.1">
    <property type="nucleotide sequence ID" value="NZ_JBAWKY010000006.1"/>
</dbReference>
<gene>
    <name evidence="1" type="ORF">SZL87_14995</name>
</gene>
<accession>A0ABU8ELF6</accession>
<name>A0ABU8ELF6_9BACL</name>
<proteinExistence type="predicted"/>